<gene>
    <name evidence="4" type="ORF">BOA8489_01806</name>
</gene>
<keyword evidence="3" id="KW-0520">NAD</keyword>
<evidence type="ECO:0000256" key="1">
    <source>
        <dbReference type="ARBA" id="ARBA00006484"/>
    </source>
</evidence>
<name>A0A238J0J6_9RHOB</name>
<dbReference type="EC" id="1.1.1.-" evidence="4"/>
<protein>
    <submittedName>
        <fullName evidence="4">2-keto-3-deoxy-L-fuconate dehydrogenase</fullName>
        <ecNumber evidence="4">1.1.1.-</ecNumber>
    </submittedName>
</protein>
<dbReference type="Gene3D" id="3.40.50.720">
    <property type="entry name" value="NAD(P)-binding Rossmann-like Domain"/>
    <property type="match status" value="1"/>
</dbReference>
<evidence type="ECO:0000313" key="4">
    <source>
        <dbReference type="EMBL" id="SMX23695.1"/>
    </source>
</evidence>
<dbReference type="OrthoDB" id="9789398at2"/>
<keyword evidence="5" id="KW-1185">Reference proteome</keyword>
<dbReference type="GO" id="GO:0016491">
    <property type="term" value="F:oxidoreductase activity"/>
    <property type="evidence" value="ECO:0007669"/>
    <property type="project" value="UniProtKB-KW"/>
</dbReference>
<dbReference type="RefSeq" id="WP_093973677.1">
    <property type="nucleotide sequence ID" value="NZ_FXXQ01000005.1"/>
</dbReference>
<evidence type="ECO:0000313" key="5">
    <source>
        <dbReference type="Proteomes" id="UP000201838"/>
    </source>
</evidence>
<dbReference type="Pfam" id="PF13561">
    <property type="entry name" value="adh_short_C2"/>
    <property type="match status" value="1"/>
</dbReference>
<evidence type="ECO:0000256" key="2">
    <source>
        <dbReference type="ARBA" id="ARBA00023002"/>
    </source>
</evidence>
<organism evidence="4 5">
    <name type="scientific">Boseongicola aestuarii</name>
    <dbReference type="NCBI Taxonomy" id="1470561"/>
    <lineage>
        <taxon>Bacteria</taxon>
        <taxon>Pseudomonadati</taxon>
        <taxon>Pseudomonadota</taxon>
        <taxon>Alphaproteobacteria</taxon>
        <taxon>Rhodobacterales</taxon>
        <taxon>Paracoccaceae</taxon>
        <taxon>Boseongicola</taxon>
    </lineage>
</organism>
<accession>A0A238J0J6</accession>
<dbReference type="InterPro" id="IPR002347">
    <property type="entry name" value="SDR_fam"/>
</dbReference>
<dbReference type="PROSITE" id="PS00061">
    <property type="entry name" value="ADH_SHORT"/>
    <property type="match status" value="1"/>
</dbReference>
<dbReference type="AlphaFoldDB" id="A0A238J0J6"/>
<dbReference type="PRINTS" id="PR00081">
    <property type="entry name" value="GDHRDH"/>
</dbReference>
<dbReference type="EMBL" id="FXXQ01000005">
    <property type="protein sequence ID" value="SMX23695.1"/>
    <property type="molecule type" value="Genomic_DNA"/>
</dbReference>
<dbReference type="FunFam" id="3.40.50.720:FF:000084">
    <property type="entry name" value="Short-chain dehydrogenase reductase"/>
    <property type="match status" value="1"/>
</dbReference>
<sequence>MQRLHNKTCLVTGAGAGIGYATVEAFIAEGANVIAIDRTPVGLADLASRHSGLKTHVVDVTDAGAVKALIGGLDRLDVLFNCAGMVTTGDLLTCTPEDWTRTFDLNVTAIFHMCRHAVALMIKSGGGSIVNMGSVISSIGAAPDRLAYGASKAAVIGLSKSIALDYAAENVRCNVICPSAVETPSMAARIEAMDDPVAARRAFESRQPIGRMAFTGEIAEMAVYLASDLSGCVTGSTMIMDGGAKL</sequence>
<reference evidence="4 5" key="1">
    <citation type="submission" date="2017-05" db="EMBL/GenBank/DDBJ databases">
        <authorList>
            <person name="Song R."/>
            <person name="Chenine A.L."/>
            <person name="Ruprecht R.M."/>
        </authorList>
    </citation>
    <scope>NUCLEOTIDE SEQUENCE [LARGE SCALE GENOMIC DNA]</scope>
    <source>
        <strain evidence="4 5">CECT 8489</strain>
    </source>
</reference>
<dbReference type="InterPro" id="IPR020904">
    <property type="entry name" value="Sc_DH/Rdtase_CS"/>
</dbReference>
<dbReference type="InterPro" id="IPR051122">
    <property type="entry name" value="SDR_DHRS6-like"/>
</dbReference>
<dbReference type="SUPFAM" id="SSF51735">
    <property type="entry name" value="NAD(P)-binding Rossmann-fold domains"/>
    <property type="match status" value="1"/>
</dbReference>
<dbReference type="InterPro" id="IPR036291">
    <property type="entry name" value="NAD(P)-bd_dom_sf"/>
</dbReference>
<dbReference type="PANTHER" id="PTHR43477">
    <property type="entry name" value="DIHYDROANTICAPSIN 7-DEHYDROGENASE"/>
    <property type="match status" value="1"/>
</dbReference>
<proteinExistence type="inferred from homology"/>
<dbReference type="PANTHER" id="PTHR43477:SF4">
    <property type="entry name" value="DEHYDROGENASE_REDUCTASE SDR FAMILY MEMBER 6"/>
    <property type="match status" value="1"/>
</dbReference>
<comment type="similarity">
    <text evidence="1">Belongs to the short-chain dehydrogenases/reductases (SDR) family.</text>
</comment>
<dbReference type="PRINTS" id="PR00080">
    <property type="entry name" value="SDRFAMILY"/>
</dbReference>
<dbReference type="Proteomes" id="UP000201838">
    <property type="component" value="Unassembled WGS sequence"/>
</dbReference>
<keyword evidence="2 4" id="KW-0560">Oxidoreductase</keyword>
<evidence type="ECO:0000256" key="3">
    <source>
        <dbReference type="ARBA" id="ARBA00023027"/>
    </source>
</evidence>